<feature type="domain" description="Fibronectin type-III" evidence="16">
    <location>
        <begin position="398"/>
        <end position="491"/>
    </location>
</feature>
<dbReference type="Pfam" id="PF06583">
    <property type="entry name" value="Neogenin_C"/>
    <property type="match status" value="1"/>
</dbReference>
<evidence type="ECO:0000313" key="17">
    <source>
        <dbReference type="Ensembl" id="ENSPMEP00000026879.1"/>
    </source>
</evidence>
<feature type="domain" description="Fibronectin type-III" evidence="16">
    <location>
        <begin position="494"/>
        <end position="587"/>
    </location>
</feature>
<dbReference type="InterPro" id="IPR003598">
    <property type="entry name" value="Ig_sub2"/>
</dbReference>
<dbReference type="CDD" id="cd00063">
    <property type="entry name" value="FN3"/>
    <property type="match status" value="6"/>
</dbReference>
<evidence type="ECO:0000256" key="13">
    <source>
        <dbReference type="SAM" id="MobiDB-lite"/>
    </source>
</evidence>
<sequence>MTDSSSSPPASDAPSSSSSPSPGFVDLAFTVEPQDTVTVRGGALRLDCQAQASSAAAGPVSITWRKDGVLLSAVVDERRRQLENGTLTVQNVVHSRHHRPDEGEYQCLATLDGLGSIVSRTAKVTVAGPLRVVVPTESVSSFLGDTALLRCEVSGDPRPVIRWQKNREDLPLTFQPESRLAVLPSGSLQVSRVQPPDSATYRCLADNPGSTRTGTDAELQVLPEPGLSRNLQFLQRPSRVTALLGTDAVLECSASGYPTPSIQWRRGEEVIQTILFVCVSERCPLIGRLFVAVPPQFLNYPTNSYAYEATDIELECAVTGNPLPSVRWMKNGEEVIPSDYFQIVDGTNLQILGLVKSDEGFYQCVAENSAGSAQAMAQMKLQGLNLLPASSSVALPSAPRDLVPVLVSSRFVRLSWRPPEETGGGVQTYGVYYSQAGVDRERSVNVSEPESLELTVSNLKPEESYSFRVVAYNEAGPGRSSAPLQIATKPDLQVPSRVESLRALALSPSSIQVSWEPPSLPNGPVLGYRLLWTESPSGKEQSVEVSGINYKMDGLNKFTEYTVRVLAINRYGPGTASETVTVTTHSDVPSAPPQNITLEVVLSRSIKVSWQPPPRSAQNGIITAYKIKYRKTGRRGDQEAIEPNNFWYLFTGLEKGSQYSFQVAAMTVNGTGPSSDWCTAQTPENDLDESQVPDQPSSLHVRPLPNSIIMSWTPPLSPSILVRGYIIGYGVGSPYAETVRVDSKQRYYSIENLEPSSHYVISLKAFNNAGEGVPLYESAVTRSLTDPIDPLEDDLFHLFDKFPTPMPDTSTPMIPPVGVQAVALSSDSVRVSWADNSMTKNQKSSEVRYYSVKWKSSVSTSGKYKSADTTALSHTVTGLKPNTMYEFAVMVTKGRRSSTWSMTAHATTYEAAPSSAPKDLTVISREGRPRAVLISWQPPMEANGRITGYILYYTLDKNMPIDDWVMEAISGDRLTHQVVDLNLDTVYYFRIQAKNAKGVGPLSEPVQFRTAKVELPDKMANDQGTHHNGGASYPLLQHLSNRSAEESPIGQMRPPHGSVTPQKNSYLLVIILVSVGAISVVVVTALVCIHRSSSQQRKKRASHGAGKRKGSQKELRPPDLWIHHEEMEMKNLEKAPSVAPTGRDSPLQACQDRPQVAHSQSESQMGSKSSHSGADGDEASSGISTLDRSVTARRGTRGKMMIPMDLQPSSTPVVSAIPVPTLESSQYPGILPSPSCGFTHNKFSLRPMPFPSLTVDRGYTPAASVVESPATQEPAFGAAPIPTACVRPTHPLRSFTNPLLPPPMGAIDPKVYTSMLPQAGASLPKPQVKTASLGQAGKARSPLLPVSVPTAPDLQDEGGAKPAEDPATNVYEQDDLSEQMASLEGLMQQLNAITGSAF</sequence>
<dbReference type="FunFam" id="2.60.40.10:FF:000106">
    <property type="entry name" value="Neogenin isoform 1"/>
    <property type="match status" value="1"/>
</dbReference>
<keyword evidence="9 14" id="KW-0472">Membrane</keyword>
<dbReference type="PROSITE" id="PS50853">
    <property type="entry name" value="FN3"/>
    <property type="match status" value="6"/>
</dbReference>
<evidence type="ECO:0000256" key="5">
    <source>
        <dbReference type="ARBA" id="ARBA00022692"/>
    </source>
</evidence>
<reference evidence="17" key="1">
    <citation type="submission" date="2025-08" db="UniProtKB">
        <authorList>
            <consortium name="Ensembl"/>
        </authorList>
    </citation>
    <scope>IDENTIFICATION</scope>
</reference>
<reference evidence="17" key="2">
    <citation type="submission" date="2025-09" db="UniProtKB">
        <authorList>
            <consortium name="Ensembl"/>
        </authorList>
    </citation>
    <scope>IDENTIFICATION</scope>
</reference>
<feature type="region of interest" description="Disordered" evidence="13">
    <location>
        <begin position="1134"/>
        <end position="1211"/>
    </location>
</feature>
<proteinExistence type="inferred from homology"/>
<accession>A0A3B3YHN6</accession>
<feature type="domain" description="Fibronectin type-III" evidence="16">
    <location>
        <begin position="592"/>
        <end position="685"/>
    </location>
</feature>
<organism evidence="17 18">
    <name type="scientific">Poecilia mexicana</name>
    <dbReference type="NCBI Taxonomy" id="48701"/>
    <lineage>
        <taxon>Eukaryota</taxon>
        <taxon>Metazoa</taxon>
        <taxon>Chordata</taxon>
        <taxon>Craniata</taxon>
        <taxon>Vertebrata</taxon>
        <taxon>Euteleostomi</taxon>
        <taxon>Actinopterygii</taxon>
        <taxon>Neopterygii</taxon>
        <taxon>Teleostei</taxon>
        <taxon>Neoteleostei</taxon>
        <taxon>Acanthomorphata</taxon>
        <taxon>Ovalentaria</taxon>
        <taxon>Atherinomorphae</taxon>
        <taxon>Cyprinodontiformes</taxon>
        <taxon>Poeciliidae</taxon>
        <taxon>Poeciliinae</taxon>
        <taxon>Poecilia</taxon>
    </lineage>
</organism>
<evidence type="ECO:0000313" key="18">
    <source>
        <dbReference type="Proteomes" id="UP000261480"/>
    </source>
</evidence>
<evidence type="ECO:0000256" key="3">
    <source>
        <dbReference type="ARBA" id="ARBA00009588"/>
    </source>
</evidence>
<feature type="compositionally biased region" description="Low complexity" evidence="13">
    <location>
        <begin position="1"/>
        <end position="22"/>
    </location>
</feature>
<feature type="domain" description="Fibronectin type-III" evidence="16">
    <location>
        <begin position="916"/>
        <end position="1013"/>
    </location>
</feature>
<feature type="compositionally biased region" description="Basic residues" evidence="13">
    <location>
        <begin position="1096"/>
        <end position="1110"/>
    </location>
</feature>
<feature type="region of interest" description="Disordered" evidence="13">
    <location>
        <begin position="1326"/>
        <end position="1367"/>
    </location>
</feature>
<evidence type="ECO:0000256" key="12">
    <source>
        <dbReference type="ARBA" id="ARBA00023319"/>
    </source>
</evidence>
<dbReference type="FunFam" id="2.60.40.10:FF:000187">
    <property type="entry name" value="neogenin isoform X2"/>
    <property type="match status" value="1"/>
</dbReference>
<dbReference type="FunFam" id="2.60.40.10:FF:000273">
    <property type="entry name" value="contactin-3 isoform X1"/>
    <property type="match status" value="1"/>
</dbReference>
<dbReference type="SMART" id="SM00408">
    <property type="entry name" value="IGc2"/>
    <property type="match status" value="4"/>
</dbReference>
<dbReference type="InterPro" id="IPR003961">
    <property type="entry name" value="FN3_dom"/>
</dbReference>
<keyword evidence="5 14" id="KW-0812">Transmembrane</keyword>
<feature type="region of interest" description="Disordered" evidence="13">
    <location>
        <begin position="1"/>
        <end position="25"/>
    </location>
</feature>
<evidence type="ECO:0000256" key="7">
    <source>
        <dbReference type="ARBA" id="ARBA00022737"/>
    </source>
</evidence>
<protein>
    <recommendedName>
        <fullName evidence="19">Netrin receptor DCC</fullName>
    </recommendedName>
</protein>
<dbReference type="PANTHER" id="PTHR44170">
    <property type="entry name" value="PROTEIN SIDEKICK"/>
    <property type="match status" value="1"/>
</dbReference>
<dbReference type="SUPFAM" id="SSF48726">
    <property type="entry name" value="Immunoglobulin"/>
    <property type="match status" value="4"/>
</dbReference>
<keyword evidence="7" id="KW-0677">Repeat</keyword>
<evidence type="ECO:0008006" key="19">
    <source>
        <dbReference type="Google" id="ProtNLM"/>
    </source>
</evidence>
<keyword evidence="8 14" id="KW-1133">Transmembrane helix</keyword>
<dbReference type="CDD" id="cd00096">
    <property type="entry name" value="Ig"/>
    <property type="match status" value="1"/>
</dbReference>
<feature type="compositionally biased region" description="Low complexity" evidence="13">
    <location>
        <begin position="1158"/>
        <end position="1173"/>
    </location>
</feature>
<evidence type="ECO:0000256" key="4">
    <source>
        <dbReference type="ARBA" id="ARBA00022475"/>
    </source>
</evidence>
<dbReference type="SUPFAM" id="SSF49265">
    <property type="entry name" value="Fibronectin type III"/>
    <property type="match status" value="3"/>
</dbReference>
<dbReference type="FunFam" id="2.60.40.10:FF:000101">
    <property type="entry name" value="Neogenin isoform 1"/>
    <property type="match status" value="1"/>
</dbReference>
<dbReference type="Pfam" id="PF07679">
    <property type="entry name" value="I-set"/>
    <property type="match status" value="2"/>
</dbReference>
<dbReference type="Pfam" id="PF13927">
    <property type="entry name" value="Ig_3"/>
    <property type="match status" value="2"/>
</dbReference>
<evidence type="ECO:0000259" key="16">
    <source>
        <dbReference type="PROSITE" id="PS50853"/>
    </source>
</evidence>
<name>A0A3B3YHN6_9TELE</name>
<dbReference type="PRINTS" id="PR00014">
    <property type="entry name" value="FNTYPEIII"/>
</dbReference>
<dbReference type="InterPro" id="IPR013783">
    <property type="entry name" value="Ig-like_fold"/>
</dbReference>
<dbReference type="FunFam" id="2.60.40.10:FF:000004">
    <property type="entry name" value="DCC isoform 1"/>
    <property type="match status" value="1"/>
</dbReference>
<feature type="domain" description="Fibronectin type-III" evidence="16">
    <location>
        <begin position="815"/>
        <end position="911"/>
    </location>
</feature>
<evidence type="ECO:0000256" key="2">
    <source>
        <dbReference type="ARBA" id="ARBA00004479"/>
    </source>
</evidence>
<comment type="similarity">
    <text evidence="3">Belongs to the immunoglobulin superfamily. DCC family.</text>
</comment>
<dbReference type="InterPro" id="IPR003599">
    <property type="entry name" value="Ig_sub"/>
</dbReference>
<dbReference type="GO" id="GO:0005886">
    <property type="term" value="C:plasma membrane"/>
    <property type="evidence" value="ECO:0007669"/>
    <property type="project" value="UniProtKB-SubCell"/>
</dbReference>
<dbReference type="InterPro" id="IPR036179">
    <property type="entry name" value="Ig-like_dom_sf"/>
</dbReference>
<dbReference type="FunFam" id="2.60.40.10:FF:000189">
    <property type="entry name" value="Neogenin isoform 3"/>
    <property type="match status" value="1"/>
</dbReference>
<keyword evidence="12" id="KW-0393">Immunoglobulin domain</keyword>
<dbReference type="FunFam" id="2.60.40.10:FF:000133">
    <property type="entry name" value="Neogenin isoform 1"/>
    <property type="match status" value="1"/>
</dbReference>
<keyword evidence="6" id="KW-0732">Signal</keyword>
<evidence type="ECO:0000256" key="9">
    <source>
        <dbReference type="ARBA" id="ARBA00023136"/>
    </source>
</evidence>
<dbReference type="Ensembl" id="ENSPMET00000001408.1">
    <property type="protein sequence ID" value="ENSPMEP00000026879.1"/>
    <property type="gene ID" value="ENSPMEG00000010968.1"/>
</dbReference>
<dbReference type="SMART" id="SM00060">
    <property type="entry name" value="FN3"/>
    <property type="match status" value="6"/>
</dbReference>
<evidence type="ECO:0000256" key="14">
    <source>
        <dbReference type="SAM" id="Phobius"/>
    </source>
</evidence>
<feature type="transmembrane region" description="Helical" evidence="14">
    <location>
        <begin position="1066"/>
        <end position="1089"/>
    </location>
</feature>
<evidence type="ECO:0000259" key="15">
    <source>
        <dbReference type="PROSITE" id="PS50835"/>
    </source>
</evidence>
<evidence type="ECO:0000256" key="6">
    <source>
        <dbReference type="ARBA" id="ARBA00022729"/>
    </source>
</evidence>
<feature type="domain" description="Ig-like" evidence="15">
    <location>
        <begin position="129"/>
        <end position="220"/>
    </location>
</feature>
<dbReference type="Gene3D" id="2.60.40.10">
    <property type="entry name" value="Immunoglobulins"/>
    <property type="match status" value="10"/>
</dbReference>
<keyword evidence="18" id="KW-1185">Reference proteome</keyword>
<dbReference type="GO" id="GO:0098609">
    <property type="term" value="P:cell-cell adhesion"/>
    <property type="evidence" value="ECO:0007669"/>
    <property type="project" value="TreeGrafter"/>
</dbReference>
<keyword evidence="11" id="KW-0325">Glycoprotein</keyword>
<comment type="subcellular location">
    <subcellularLocation>
        <location evidence="1">Cell membrane</location>
    </subcellularLocation>
    <subcellularLocation>
        <location evidence="2">Membrane</location>
        <topology evidence="2">Single-pass type I membrane protein</topology>
    </subcellularLocation>
</comment>
<feature type="domain" description="Ig-like" evidence="15">
    <location>
        <begin position="225"/>
        <end position="266"/>
    </location>
</feature>
<dbReference type="STRING" id="48701.ENSPMEP00000026879"/>
<dbReference type="Pfam" id="PF00041">
    <property type="entry name" value="fn3"/>
    <property type="match status" value="6"/>
</dbReference>
<evidence type="ECO:0000256" key="11">
    <source>
        <dbReference type="ARBA" id="ARBA00023180"/>
    </source>
</evidence>
<feature type="domain" description="Ig-like" evidence="15">
    <location>
        <begin position="22"/>
        <end position="125"/>
    </location>
</feature>
<dbReference type="InterPro" id="IPR010560">
    <property type="entry name" value="Neogenin_C"/>
</dbReference>
<dbReference type="SMART" id="SM00409">
    <property type="entry name" value="IG"/>
    <property type="match status" value="4"/>
</dbReference>
<dbReference type="FunFam" id="2.60.40.10:FF:000551">
    <property type="entry name" value="Protogenin A"/>
    <property type="match status" value="1"/>
</dbReference>
<dbReference type="InterPro" id="IPR007110">
    <property type="entry name" value="Ig-like_dom"/>
</dbReference>
<dbReference type="PANTHER" id="PTHR44170:SF8">
    <property type="entry name" value="NETRIN RECEPTOR DCC"/>
    <property type="match status" value="1"/>
</dbReference>
<dbReference type="InterPro" id="IPR013098">
    <property type="entry name" value="Ig_I-set"/>
</dbReference>
<evidence type="ECO:0000256" key="1">
    <source>
        <dbReference type="ARBA" id="ARBA00004236"/>
    </source>
</evidence>
<keyword evidence="4" id="KW-1003">Cell membrane</keyword>
<dbReference type="InterPro" id="IPR036116">
    <property type="entry name" value="FN3_sf"/>
</dbReference>
<keyword evidence="10" id="KW-1015">Disulfide bond</keyword>
<feature type="region of interest" description="Disordered" evidence="13">
    <location>
        <begin position="1092"/>
        <end position="1119"/>
    </location>
</feature>
<evidence type="ECO:0000256" key="10">
    <source>
        <dbReference type="ARBA" id="ARBA00023157"/>
    </source>
</evidence>
<feature type="domain" description="Ig-like" evidence="15">
    <location>
        <begin position="295"/>
        <end position="382"/>
    </location>
</feature>
<dbReference type="Proteomes" id="UP000261480">
    <property type="component" value="Unplaced"/>
</dbReference>
<dbReference type="PROSITE" id="PS50835">
    <property type="entry name" value="IG_LIKE"/>
    <property type="match status" value="4"/>
</dbReference>
<evidence type="ECO:0000256" key="8">
    <source>
        <dbReference type="ARBA" id="ARBA00022989"/>
    </source>
</evidence>
<feature type="domain" description="Fibronectin type-III" evidence="16">
    <location>
        <begin position="692"/>
        <end position="788"/>
    </location>
</feature>
<dbReference type="FunFam" id="2.60.40.10:FF:000216">
    <property type="entry name" value="neogenin isoform X1"/>
    <property type="match status" value="1"/>
</dbReference>